<dbReference type="GeneID" id="35796214"/>
<proteinExistence type="predicted"/>
<dbReference type="RefSeq" id="WP_009456976.1">
    <property type="nucleotide sequence ID" value="NZ_AGIZ01000006.1"/>
</dbReference>
<protein>
    <submittedName>
        <fullName evidence="1">Rieske (2Fe-2S) domain-containing protein</fullName>
    </submittedName>
</protein>
<sequence length="38" mass="3981">MTQALEATTNIEHYVCVAQVADVKAAGCLVVYAQGQAI</sequence>
<dbReference type="EMBL" id="AGIZ01000006">
    <property type="protein sequence ID" value="EHC14085.1"/>
    <property type="molecule type" value="Genomic_DNA"/>
</dbReference>
<accession>G6FU02</accession>
<evidence type="ECO:0000313" key="1">
    <source>
        <dbReference type="EMBL" id="EHC14085.1"/>
    </source>
</evidence>
<gene>
    <name evidence="1" type="ORF">FJSC11DRAFT_2349</name>
</gene>
<dbReference type="AlphaFoldDB" id="G6FU02"/>
<organism evidence="1 2">
    <name type="scientific">Fischerella thermalis JSC-11</name>
    <dbReference type="NCBI Taxonomy" id="741277"/>
    <lineage>
        <taxon>Bacteria</taxon>
        <taxon>Bacillati</taxon>
        <taxon>Cyanobacteriota</taxon>
        <taxon>Cyanophyceae</taxon>
        <taxon>Nostocales</taxon>
        <taxon>Hapalosiphonaceae</taxon>
        <taxon>Fischerella</taxon>
    </lineage>
</organism>
<reference evidence="1 2" key="1">
    <citation type="submission" date="2011-09" db="EMBL/GenBank/DDBJ databases">
        <title>The draft genome of Fischerella sp. JSC-11.</title>
        <authorList>
            <consortium name="US DOE Joint Genome Institute (JGI-PGF)"/>
            <person name="Lucas S."/>
            <person name="Han J."/>
            <person name="Lapidus A."/>
            <person name="Cheng J.-F."/>
            <person name="Goodwin L."/>
            <person name="Pitluck S."/>
            <person name="Peters L."/>
            <person name="Land M.L."/>
            <person name="Hauser L."/>
            <person name="Sarkisova S."/>
            <person name="Bryant D.A."/>
            <person name="Brown I."/>
            <person name="Woyke T.J."/>
        </authorList>
    </citation>
    <scope>NUCLEOTIDE SEQUENCE [LARGE SCALE GENOMIC DNA]</scope>
    <source>
        <strain evidence="1 2">JSC-11</strain>
    </source>
</reference>
<evidence type="ECO:0000313" key="2">
    <source>
        <dbReference type="Proteomes" id="UP000004344"/>
    </source>
</evidence>
<name>G6FU02_9CYAN</name>
<dbReference type="Proteomes" id="UP000004344">
    <property type="component" value="Unassembled WGS sequence"/>
</dbReference>
<keyword evidence="2" id="KW-1185">Reference proteome</keyword>
<comment type="caution">
    <text evidence="1">The sequence shown here is derived from an EMBL/GenBank/DDBJ whole genome shotgun (WGS) entry which is preliminary data.</text>
</comment>